<dbReference type="KEGG" id="amuc:Pan181_45510"/>
<dbReference type="EMBL" id="CP036278">
    <property type="protein sequence ID" value="QDU58318.1"/>
    <property type="molecule type" value="Genomic_DNA"/>
</dbReference>
<accession>A0A518AUA9</accession>
<gene>
    <name evidence="3" type="ORF">Pan181_45510</name>
</gene>
<name>A0A518AUA9_9BACT</name>
<feature type="region of interest" description="Disordered" evidence="1">
    <location>
        <begin position="36"/>
        <end position="64"/>
    </location>
</feature>
<evidence type="ECO:0000256" key="1">
    <source>
        <dbReference type="SAM" id="MobiDB-lite"/>
    </source>
</evidence>
<keyword evidence="4" id="KW-1185">Reference proteome</keyword>
<keyword evidence="2" id="KW-0812">Transmembrane</keyword>
<evidence type="ECO:0000313" key="3">
    <source>
        <dbReference type="EMBL" id="QDU58318.1"/>
    </source>
</evidence>
<organism evidence="3 4">
    <name type="scientific">Aeoliella mucimassa</name>
    <dbReference type="NCBI Taxonomy" id="2527972"/>
    <lineage>
        <taxon>Bacteria</taxon>
        <taxon>Pseudomonadati</taxon>
        <taxon>Planctomycetota</taxon>
        <taxon>Planctomycetia</taxon>
        <taxon>Pirellulales</taxon>
        <taxon>Lacipirellulaceae</taxon>
        <taxon>Aeoliella</taxon>
    </lineage>
</organism>
<reference evidence="3 4" key="1">
    <citation type="submission" date="2019-02" db="EMBL/GenBank/DDBJ databases">
        <title>Deep-cultivation of Planctomycetes and their phenomic and genomic characterization uncovers novel biology.</title>
        <authorList>
            <person name="Wiegand S."/>
            <person name="Jogler M."/>
            <person name="Boedeker C."/>
            <person name="Pinto D."/>
            <person name="Vollmers J."/>
            <person name="Rivas-Marin E."/>
            <person name="Kohn T."/>
            <person name="Peeters S.H."/>
            <person name="Heuer A."/>
            <person name="Rast P."/>
            <person name="Oberbeckmann S."/>
            <person name="Bunk B."/>
            <person name="Jeske O."/>
            <person name="Meyerdierks A."/>
            <person name="Storesund J.E."/>
            <person name="Kallscheuer N."/>
            <person name="Luecker S."/>
            <person name="Lage O.M."/>
            <person name="Pohl T."/>
            <person name="Merkel B.J."/>
            <person name="Hornburger P."/>
            <person name="Mueller R.-W."/>
            <person name="Bruemmer F."/>
            <person name="Labrenz M."/>
            <person name="Spormann A.M."/>
            <person name="Op den Camp H."/>
            <person name="Overmann J."/>
            <person name="Amann R."/>
            <person name="Jetten M.S.M."/>
            <person name="Mascher T."/>
            <person name="Medema M.H."/>
            <person name="Devos D.P."/>
            <person name="Kaster A.-K."/>
            <person name="Ovreas L."/>
            <person name="Rohde M."/>
            <person name="Galperin M.Y."/>
            <person name="Jogler C."/>
        </authorList>
    </citation>
    <scope>NUCLEOTIDE SEQUENCE [LARGE SCALE GENOMIC DNA]</scope>
    <source>
        <strain evidence="3 4">Pan181</strain>
    </source>
</reference>
<dbReference type="AlphaFoldDB" id="A0A518AUA9"/>
<evidence type="ECO:0000256" key="2">
    <source>
        <dbReference type="SAM" id="Phobius"/>
    </source>
</evidence>
<evidence type="ECO:0000313" key="4">
    <source>
        <dbReference type="Proteomes" id="UP000315750"/>
    </source>
</evidence>
<dbReference type="RefSeq" id="WP_145250094.1">
    <property type="nucleotide sequence ID" value="NZ_CP036278.1"/>
</dbReference>
<proteinExistence type="predicted"/>
<feature type="compositionally biased region" description="Low complexity" evidence="1">
    <location>
        <begin position="45"/>
        <end position="54"/>
    </location>
</feature>
<dbReference type="Proteomes" id="UP000315750">
    <property type="component" value="Chromosome"/>
</dbReference>
<feature type="transmembrane region" description="Helical" evidence="2">
    <location>
        <begin position="116"/>
        <end position="135"/>
    </location>
</feature>
<keyword evidence="2" id="KW-1133">Transmembrane helix</keyword>
<sequence length="140" mass="14987">MPDPAPLPPTNCPFCGYALPADVMAVTCEHCGRVLKPAKKRKSSPAKPAAQSPPAETPAPRVESTFFEAPFVQEPITAPTLEHEASAPPLDAPPPLVTADEALEARARLRKKVRTVVAVSSAIILLLVYLVLLTFTKDPR</sequence>
<protein>
    <submittedName>
        <fullName evidence="3">Uncharacterized protein</fullName>
    </submittedName>
</protein>
<keyword evidence="2" id="KW-0472">Membrane</keyword>